<dbReference type="AlphaFoldDB" id="A0A5P3AL02"/>
<dbReference type="SUPFAM" id="SSF52833">
    <property type="entry name" value="Thioredoxin-like"/>
    <property type="match status" value="1"/>
</dbReference>
<keyword evidence="5" id="KW-1015">Disulfide bond</keyword>
<comment type="function">
    <text evidence="1">May be required for disulfide bond formation in some proteins.</text>
</comment>
<evidence type="ECO:0000313" key="8">
    <source>
        <dbReference type="EMBL" id="QEW29929.1"/>
    </source>
</evidence>
<dbReference type="Gene3D" id="3.40.30.10">
    <property type="entry name" value="Glutaredoxin"/>
    <property type="match status" value="1"/>
</dbReference>
<reference evidence="8 9" key="1">
    <citation type="submission" date="2018-08" db="EMBL/GenBank/DDBJ databases">
        <title>Genetic Globetrotter - A new plasmid hitch-hiking vast phylogenetic and geographic distances.</title>
        <authorList>
            <person name="Vollmers J."/>
            <person name="Petersen J."/>
        </authorList>
    </citation>
    <scope>NUCLEOTIDE SEQUENCE [LARGE SCALE GENOMIC DNA]</scope>
    <source>
        <strain evidence="8 9">DSM 26383</strain>
        <plasmid evidence="9">pridsm_02</plasmid>
    </source>
</reference>
<dbReference type="PANTHER" id="PTHR13887">
    <property type="entry name" value="GLUTATHIONE S-TRANSFERASE KAPPA"/>
    <property type="match status" value="1"/>
</dbReference>
<dbReference type="InterPro" id="IPR012336">
    <property type="entry name" value="Thioredoxin-like_fold"/>
</dbReference>
<proteinExistence type="inferred from homology"/>
<evidence type="ECO:0000256" key="6">
    <source>
        <dbReference type="ARBA" id="ARBA00023284"/>
    </source>
</evidence>
<evidence type="ECO:0000313" key="9">
    <source>
        <dbReference type="Proteomes" id="UP000325785"/>
    </source>
</evidence>
<evidence type="ECO:0000259" key="7">
    <source>
        <dbReference type="PROSITE" id="PS51352"/>
    </source>
</evidence>
<dbReference type="PANTHER" id="PTHR13887:SF14">
    <property type="entry name" value="DISULFIDE BOND FORMATION PROTEIN D"/>
    <property type="match status" value="1"/>
</dbReference>
<geneLocation type="plasmid" evidence="9">
    <name>pridsm_02</name>
</geneLocation>
<organism evidence="8 9">
    <name type="scientific">Roseovarius indicus</name>
    <dbReference type="NCBI Taxonomy" id="540747"/>
    <lineage>
        <taxon>Bacteria</taxon>
        <taxon>Pseudomonadati</taxon>
        <taxon>Pseudomonadota</taxon>
        <taxon>Alphaproteobacteria</taxon>
        <taxon>Rhodobacterales</taxon>
        <taxon>Roseobacteraceae</taxon>
        <taxon>Roseovarius</taxon>
    </lineage>
</organism>
<evidence type="ECO:0000256" key="1">
    <source>
        <dbReference type="ARBA" id="ARBA00003565"/>
    </source>
</evidence>
<evidence type="ECO:0000256" key="4">
    <source>
        <dbReference type="ARBA" id="ARBA00023002"/>
    </source>
</evidence>
<keyword evidence="4" id="KW-0560">Oxidoreductase</keyword>
<protein>
    <submittedName>
        <fullName evidence="8">Thiol-disulfide oxidoreductase D</fullName>
    </submittedName>
</protein>
<feature type="domain" description="Thioredoxin" evidence="7">
    <location>
        <begin position="23"/>
        <end position="154"/>
    </location>
</feature>
<keyword evidence="6" id="KW-0676">Redox-active center</keyword>
<accession>A0A5P3AL02</accession>
<name>A0A5P3AL02_9RHOB</name>
<keyword evidence="3" id="KW-0732">Signal</keyword>
<dbReference type="GO" id="GO:0016491">
    <property type="term" value="F:oxidoreductase activity"/>
    <property type="evidence" value="ECO:0007669"/>
    <property type="project" value="UniProtKB-KW"/>
</dbReference>
<dbReference type="KEGG" id="rid:RIdsm_05775"/>
<dbReference type="Pfam" id="PF13462">
    <property type="entry name" value="Thioredoxin_4"/>
    <property type="match status" value="1"/>
</dbReference>
<gene>
    <name evidence="8" type="primary">bdbD_3</name>
    <name evidence="8" type="ORF">RIdsm_05775</name>
</gene>
<keyword evidence="8" id="KW-0614">Plasmid</keyword>
<comment type="similarity">
    <text evidence="2">Belongs to the thioredoxin family. DsbA subfamily.</text>
</comment>
<dbReference type="EMBL" id="CP031600">
    <property type="protein sequence ID" value="QEW29929.1"/>
    <property type="molecule type" value="Genomic_DNA"/>
</dbReference>
<evidence type="ECO:0000256" key="2">
    <source>
        <dbReference type="ARBA" id="ARBA00005791"/>
    </source>
</evidence>
<dbReference type="PROSITE" id="PS51352">
    <property type="entry name" value="THIOREDOXIN_2"/>
    <property type="match status" value="1"/>
</dbReference>
<dbReference type="InterPro" id="IPR013766">
    <property type="entry name" value="Thioredoxin_domain"/>
</dbReference>
<evidence type="ECO:0000256" key="3">
    <source>
        <dbReference type="ARBA" id="ARBA00022729"/>
    </source>
</evidence>
<dbReference type="InterPro" id="IPR036249">
    <property type="entry name" value="Thioredoxin-like_sf"/>
</dbReference>
<sequence length="279" mass="29913">MKRRGLILSVLALGAAGFGGAAWYATRPEPIAEAAPVDPELADGLIRPYSPILGPETAPVTIVEFFDPACEACRAFYPVVKDIMAEHGNAVRVVIRYTAFHGDASVEAIRVLEAARMQGVFEPVLEAVLQEQPRWASHGAPEPGLLLEIAASGGLDVEAAQTQMLAPDVVAVLNQDRADVETVGVRQTPTFYVNAKPQTRSVRPNYGGWWRRKLLPAKVDTRSEIGEIVVKKLPHIKGLAFLLLLTGLSAPALAGSEDVVVESAWSAPRSARAVRGLPT</sequence>
<dbReference type="Proteomes" id="UP000325785">
    <property type="component" value="Plasmid pRIdsm_02"/>
</dbReference>
<evidence type="ECO:0000256" key="5">
    <source>
        <dbReference type="ARBA" id="ARBA00023157"/>
    </source>
</evidence>